<comment type="catalytic activity">
    <reaction evidence="10">
        <text>tRNA(Met) + L-methionine + ATP = L-methionyl-tRNA(Met) + AMP + diphosphate</text>
        <dbReference type="Rhea" id="RHEA:13481"/>
        <dbReference type="Rhea" id="RHEA-COMP:9667"/>
        <dbReference type="Rhea" id="RHEA-COMP:9698"/>
        <dbReference type="ChEBI" id="CHEBI:30616"/>
        <dbReference type="ChEBI" id="CHEBI:33019"/>
        <dbReference type="ChEBI" id="CHEBI:57844"/>
        <dbReference type="ChEBI" id="CHEBI:78442"/>
        <dbReference type="ChEBI" id="CHEBI:78530"/>
        <dbReference type="ChEBI" id="CHEBI:456215"/>
        <dbReference type="EC" id="6.1.1.10"/>
    </reaction>
</comment>
<dbReference type="InterPro" id="IPR014729">
    <property type="entry name" value="Rossmann-like_a/b/a_fold"/>
</dbReference>
<evidence type="ECO:0000256" key="5">
    <source>
        <dbReference type="ARBA" id="ARBA00022741"/>
    </source>
</evidence>
<evidence type="ECO:0000256" key="10">
    <source>
        <dbReference type="ARBA" id="ARBA00047364"/>
    </source>
</evidence>
<dbReference type="Gene3D" id="3.40.50.620">
    <property type="entry name" value="HUPs"/>
    <property type="match status" value="1"/>
</dbReference>
<evidence type="ECO:0000259" key="12">
    <source>
        <dbReference type="Pfam" id="PF09334"/>
    </source>
</evidence>
<dbReference type="EMBL" id="MHKN01000016">
    <property type="protein sequence ID" value="OGY92485.1"/>
    <property type="molecule type" value="Genomic_DNA"/>
</dbReference>
<evidence type="ECO:0000313" key="13">
    <source>
        <dbReference type="EMBL" id="OGY92485.1"/>
    </source>
</evidence>
<evidence type="ECO:0000256" key="4">
    <source>
        <dbReference type="ARBA" id="ARBA00022598"/>
    </source>
</evidence>
<comment type="subcellular location">
    <subcellularLocation>
        <location evidence="1">Cytoplasm</location>
    </subcellularLocation>
</comment>
<dbReference type="GO" id="GO:0005737">
    <property type="term" value="C:cytoplasm"/>
    <property type="evidence" value="ECO:0007669"/>
    <property type="project" value="UniProtKB-SubCell"/>
</dbReference>
<evidence type="ECO:0000256" key="9">
    <source>
        <dbReference type="ARBA" id="ARBA00030904"/>
    </source>
</evidence>
<dbReference type="InterPro" id="IPR041872">
    <property type="entry name" value="Anticodon_Met"/>
</dbReference>
<evidence type="ECO:0000256" key="7">
    <source>
        <dbReference type="ARBA" id="ARBA00022917"/>
    </source>
</evidence>
<dbReference type="InterPro" id="IPR001412">
    <property type="entry name" value="aa-tRNA-synth_I_CS"/>
</dbReference>
<dbReference type="PANTHER" id="PTHR43326">
    <property type="entry name" value="METHIONYL-TRNA SYNTHETASE"/>
    <property type="match status" value="1"/>
</dbReference>
<dbReference type="InterPro" id="IPR009080">
    <property type="entry name" value="tRNAsynth_Ia_anticodon-bd"/>
</dbReference>
<comment type="caution">
    <text evidence="13">The sequence shown here is derived from an EMBL/GenBank/DDBJ whole genome shotgun (WGS) entry which is preliminary data.</text>
</comment>
<name>A0A1G2BTK9_9BACT</name>
<dbReference type="InterPro" id="IPR033911">
    <property type="entry name" value="MetRS_core"/>
</dbReference>
<evidence type="ECO:0000256" key="8">
    <source>
        <dbReference type="ARBA" id="ARBA00023146"/>
    </source>
</evidence>
<evidence type="ECO:0000256" key="3">
    <source>
        <dbReference type="ARBA" id="ARBA00022490"/>
    </source>
</evidence>
<dbReference type="EC" id="6.1.1.10" evidence="2"/>
<dbReference type="Gene3D" id="1.10.730.10">
    <property type="entry name" value="Isoleucyl-tRNA Synthetase, Domain 1"/>
    <property type="match status" value="1"/>
</dbReference>
<dbReference type="Gene3D" id="2.170.220.10">
    <property type="match status" value="1"/>
</dbReference>
<dbReference type="PANTHER" id="PTHR43326:SF1">
    <property type="entry name" value="METHIONINE--TRNA LIGASE, MITOCHONDRIAL"/>
    <property type="match status" value="1"/>
</dbReference>
<organism evidence="13 14">
    <name type="scientific">Candidatus Komeilibacteria bacterium RIFCSPLOWO2_01_FULL_53_11</name>
    <dbReference type="NCBI Taxonomy" id="1798552"/>
    <lineage>
        <taxon>Bacteria</taxon>
        <taxon>Candidatus Komeiliibacteriota</taxon>
    </lineage>
</organism>
<dbReference type="PROSITE" id="PS00178">
    <property type="entry name" value="AA_TRNA_LIGASE_I"/>
    <property type="match status" value="1"/>
</dbReference>
<sequence length="482" mass="54572">MERKKYYITTAIPYVNARPHIGHALEFVQADVVARHERQKRGDANVYFLTGTDDNSLKNVQAAEAAGVSTQELVDGNAAIFEKLLAALDISSDQFFRTASEAHFAGAQKLWAACKPEDIYKKKYKGLYCVGCEVFYTEAELRDGKCPEHQTVPERIEEENYFFRLSSYQQQLEDLIATDAYKIIPESRKNEVLSFIRSGLQDFSISRSVARAKGWGVPVPGDPSQIMYVWFDALSNYITALGYANDDERYQAFWPADAHVVGKGIIRFHAVYWPAVLLSASVALPKKLFVHGYINVAGMKMSKSLGNIVDPFSLVDHFGTDAVRYFLLRQVHPVEDSDYSDERFRDAYTADLANGLGNLLSRVTTMVEKYFDGKLDVMFKEDADFLKRVSQFIEVWEFRAAMLAIWEKISECDQLVDTEKPWVIAKSDRHRLEAVLSNLVVSLYNIGLALRPFMPRTASIITSAMQARPLVKSEPLFAKIDL</sequence>
<protein>
    <recommendedName>
        <fullName evidence="2">methionine--tRNA ligase</fullName>
        <ecNumber evidence="2">6.1.1.10</ecNumber>
    </recommendedName>
    <alternativeName>
        <fullName evidence="9">Methionyl-tRNA synthetase</fullName>
    </alternativeName>
</protein>
<dbReference type="InterPro" id="IPR015413">
    <property type="entry name" value="Methionyl/Leucyl_tRNA_Synth"/>
</dbReference>
<dbReference type="Pfam" id="PF09334">
    <property type="entry name" value="tRNA-synt_1g"/>
    <property type="match status" value="1"/>
</dbReference>
<evidence type="ECO:0000313" key="14">
    <source>
        <dbReference type="Proteomes" id="UP000177349"/>
    </source>
</evidence>
<keyword evidence="6 11" id="KW-0067">ATP-binding</keyword>
<dbReference type="InterPro" id="IPR023457">
    <property type="entry name" value="Met-tRNA_synth_2"/>
</dbReference>
<keyword evidence="5 11" id="KW-0547">Nucleotide-binding</keyword>
<dbReference type="CDD" id="cd07957">
    <property type="entry name" value="Anticodon_Ia_Met"/>
    <property type="match status" value="1"/>
</dbReference>
<evidence type="ECO:0000256" key="11">
    <source>
        <dbReference type="RuleBase" id="RU363039"/>
    </source>
</evidence>
<keyword evidence="7 11" id="KW-0648">Protein biosynthesis</keyword>
<evidence type="ECO:0000256" key="1">
    <source>
        <dbReference type="ARBA" id="ARBA00004496"/>
    </source>
</evidence>
<dbReference type="FunFam" id="2.170.220.10:FF:000001">
    <property type="entry name" value="methionine--tRNA ligase, mitochondrial"/>
    <property type="match status" value="1"/>
</dbReference>
<accession>A0A1G2BTK9</accession>
<keyword evidence="8 11" id="KW-0030">Aminoacyl-tRNA synthetase</keyword>
<comment type="similarity">
    <text evidence="11">Belongs to the class-I aminoacyl-tRNA synthetase family.</text>
</comment>
<feature type="domain" description="Methionyl/Leucyl tRNA synthetase" evidence="12">
    <location>
        <begin position="140"/>
        <end position="363"/>
    </location>
</feature>
<dbReference type="AlphaFoldDB" id="A0A1G2BTK9"/>
<keyword evidence="4 11" id="KW-0436">Ligase</keyword>
<evidence type="ECO:0000256" key="2">
    <source>
        <dbReference type="ARBA" id="ARBA00012838"/>
    </source>
</evidence>
<dbReference type="GO" id="GO:0006431">
    <property type="term" value="P:methionyl-tRNA aminoacylation"/>
    <property type="evidence" value="ECO:0007669"/>
    <property type="project" value="InterPro"/>
</dbReference>
<reference evidence="13 14" key="1">
    <citation type="journal article" date="2016" name="Nat. Commun.">
        <title>Thousands of microbial genomes shed light on interconnected biogeochemical processes in an aquifer system.</title>
        <authorList>
            <person name="Anantharaman K."/>
            <person name="Brown C.T."/>
            <person name="Hug L.A."/>
            <person name="Sharon I."/>
            <person name="Castelle C.J."/>
            <person name="Probst A.J."/>
            <person name="Thomas B.C."/>
            <person name="Singh A."/>
            <person name="Wilkins M.J."/>
            <person name="Karaoz U."/>
            <person name="Brodie E.L."/>
            <person name="Williams K.H."/>
            <person name="Hubbard S.S."/>
            <person name="Banfield J.F."/>
        </authorList>
    </citation>
    <scope>NUCLEOTIDE SEQUENCE [LARGE SCALE GENOMIC DNA]</scope>
</reference>
<proteinExistence type="inferred from homology"/>
<dbReference type="Proteomes" id="UP000177349">
    <property type="component" value="Unassembled WGS sequence"/>
</dbReference>
<dbReference type="PRINTS" id="PR01041">
    <property type="entry name" value="TRNASYNTHMET"/>
</dbReference>
<dbReference type="SUPFAM" id="SSF52374">
    <property type="entry name" value="Nucleotidylyl transferase"/>
    <property type="match status" value="1"/>
</dbReference>
<dbReference type="CDD" id="cd00814">
    <property type="entry name" value="MetRS_core"/>
    <property type="match status" value="1"/>
</dbReference>
<dbReference type="GO" id="GO:0004825">
    <property type="term" value="F:methionine-tRNA ligase activity"/>
    <property type="evidence" value="ECO:0007669"/>
    <property type="project" value="UniProtKB-EC"/>
</dbReference>
<dbReference type="SUPFAM" id="SSF47323">
    <property type="entry name" value="Anticodon-binding domain of a subclass of class I aminoacyl-tRNA synthetases"/>
    <property type="match status" value="1"/>
</dbReference>
<evidence type="ECO:0000256" key="6">
    <source>
        <dbReference type="ARBA" id="ARBA00022840"/>
    </source>
</evidence>
<keyword evidence="3" id="KW-0963">Cytoplasm</keyword>
<gene>
    <name evidence="13" type="ORF">A3B31_01220</name>
</gene>
<dbReference type="GO" id="GO:0005524">
    <property type="term" value="F:ATP binding"/>
    <property type="evidence" value="ECO:0007669"/>
    <property type="project" value="UniProtKB-KW"/>
</dbReference>